<accession>A0A9J6RIC7</accession>
<proteinExistence type="predicted"/>
<sequence length="83" mass="8772">MPSSVLEIIELANGDIVLKRAEHGDDALVTIRFSDEAKAFIDDGTIDVAKAMIQAGIEAASAIADERGVAKAEIIDSAEHTLH</sequence>
<dbReference type="AlphaFoldDB" id="A0A9J6RIC7"/>
<organism evidence="1 2">
    <name type="scientific">Dasania phycosphaerae</name>
    <dbReference type="NCBI Taxonomy" id="2950436"/>
    <lineage>
        <taxon>Bacteria</taxon>
        <taxon>Pseudomonadati</taxon>
        <taxon>Pseudomonadota</taxon>
        <taxon>Gammaproteobacteria</taxon>
        <taxon>Cellvibrionales</taxon>
        <taxon>Spongiibacteraceae</taxon>
        <taxon>Dasania</taxon>
    </lineage>
</organism>
<dbReference type="RefSeq" id="WP_258330343.1">
    <property type="nucleotide sequence ID" value="NZ_JAPTGG010000002.1"/>
</dbReference>
<name>A0A9J6RIC7_9GAMM</name>
<comment type="caution">
    <text evidence="1">The sequence shown here is derived from an EMBL/GenBank/DDBJ whole genome shotgun (WGS) entry which is preliminary data.</text>
</comment>
<reference evidence="1 2" key="1">
    <citation type="submission" date="2022-12" db="EMBL/GenBank/DDBJ databases">
        <title>Dasania phycosphaerae sp. nov., isolated from particulate material of the south coast of Korea.</title>
        <authorList>
            <person name="Jiang Y."/>
        </authorList>
    </citation>
    <scope>NUCLEOTIDE SEQUENCE [LARGE SCALE GENOMIC DNA]</scope>
    <source>
        <strain evidence="1 2">GY-19</strain>
    </source>
</reference>
<dbReference type="Proteomes" id="UP001069090">
    <property type="component" value="Unassembled WGS sequence"/>
</dbReference>
<keyword evidence="2" id="KW-1185">Reference proteome</keyword>
<protein>
    <submittedName>
        <fullName evidence="1">Uncharacterized protein</fullName>
    </submittedName>
</protein>
<evidence type="ECO:0000313" key="1">
    <source>
        <dbReference type="EMBL" id="MCZ0864188.1"/>
    </source>
</evidence>
<evidence type="ECO:0000313" key="2">
    <source>
        <dbReference type="Proteomes" id="UP001069090"/>
    </source>
</evidence>
<dbReference type="EMBL" id="JAPTGG010000002">
    <property type="protein sequence ID" value="MCZ0864188.1"/>
    <property type="molecule type" value="Genomic_DNA"/>
</dbReference>
<gene>
    <name evidence="1" type="ORF">O0V09_03190</name>
</gene>